<reference evidence="1 2" key="1">
    <citation type="submission" date="2016-01" db="EMBL/GenBank/DDBJ databases">
        <title>The new phylogeny of the genus Mycobacterium.</title>
        <authorList>
            <person name="Tarcisio F."/>
            <person name="Conor M."/>
            <person name="Antonella G."/>
            <person name="Elisabetta G."/>
            <person name="Giulia F.S."/>
            <person name="Sara T."/>
            <person name="Anna F."/>
            <person name="Clotilde B."/>
            <person name="Roberto B."/>
            <person name="Veronica D.S."/>
            <person name="Fabio R."/>
            <person name="Monica P."/>
            <person name="Olivier J."/>
            <person name="Enrico T."/>
            <person name="Nicola S."/>
        </authorList>
    </citation>
    <scope>NUCLEOTIDE SEQUENCE [LARGE SCALE GENOMIC DNA]</scope>
    <source>
        <strain evidence="1 2">DSM 45394</strain>
    </source>
</reference>
<dbReference type="EMBL" id="LQPG01000035">
    <property type="protein sequence ID" value="ORW08482.1"/>
    <property type="molecule type" value="Genomic_DNA"/>
</dbReference>
<dbReference type="STRING" id="1108812.AWC16_18965"/>
<dbReference type="OrthoDB" id="4765949at2"/>
<sequence length="132" mass="13888">MLQKLAMLALAAPRRIIGIAVLFVIGATLLGLPVAESLSAGGFYDPASESSRASRLLMDTFGHSDQQLVLVVTATTGVDSDQAIDAAMEIVAHLRQSPAVLNVSSAWTAWPEAAAAIGRNVARRTPGFSWWG</sequence>
<evidence type="ECO:0000313" key="2">
    <source>
        <dbReference type="Proteomes" id="UP000193866"/>
    </source>
</evidence>
<gene>
    <name evidence="1" type="ORF">AWC16_18965</name>
</gene>
<comment type="caution">
    <text evidence="1">The sequence shown here is derived from an EMBL/GenBank/DDBJ whole genome shotgun (WGS) entry which is preliminary data.</text>
</comment>
<dbReference type="AlphaFoldDB" id="A0A1X1YBI6"/>
<organism evidence="1 2">
    <name type="scientific">Mycolicibacter longobardus</name>
    <dbReference type="NCBI Taxonomy" id="1108812"/>
    <lineage>
        <taxon>Bacteria</taxon>
        <taxon>Bacillati</taxon>
        <taxon>Actinomycetota</taxon>
        <taxon>Actinomycetes</taxon>
        <taxon>Mycobacteriales</taxon>
        <taxon>Mycobacteriaceae</taxon>
        <taxon>Mycolicibacter</taxon>
    </lineage>
</organism>
<evidence type="ECO:0008006" key="3">
    <source>
        <dbReference type="Google" id="ProtNLM"/>
    </source>
</evidence>
<dbReference type="RefSeq" id="WP_085266120.1">
    <property type="nucleotide sequence ID" value="NZ_LQPG01000035.1"/>
</dbReference>
<accession>A0A1X1YBI6</accession>
<dbReference type="Proteomes" id="UP000193866">
    <property type="component" value="Unassembled WGS sequence"/>
</dbReference>
<evidence type="ECO:0000313" key="1">
    <source>
        <dbReference type="EMBL" id="ORW08482.1"/>
    </source>
</evidence>
<protein>
    <recommendedName>
        <fullName evidence="3">Membrane transport protein MMPL domain-containing protein</fullName>
    </recommendedName>
</protein>
<name>A0A1X1YBI6_9MYCO</name>
<proteinExistence type="predicted"/>
<keyword evidence="2" id="KW-1185">Reference proteome</keyword>